<gene>
    <name evidence="1" type="ORF">FB466_0660</name>
</gene>
<dbReference type="AlphaFoldDB" id="A0A543I5F8"/>
<sequence>MADPMPPEDGYRYFSAEVGRFRAELRDLQQADGSQQAQAVRRLAEAVAAIPIMGTGTASASGFALASGWPTLASVSVPVPAGKTVATCFALGVGAALDATTGGVTSLSGRVVIHGEAGVAVPGTKDAGASQVNNVITASHSRTISGVSGSVTASVQMSPLNATAFPARPGNVAQITLFVSFSA</sequence>
<dbReference type="RefSeq" id="WP_141915791.1">
    <property type="nucleotide sequence ID" value="NZ_BAAAYS010000001.1"/>
</dbReference>
<accession>A0A543I5F8</accession>
<keyword evidence="2" id="KW-1185">Reference proteome</keyword>
<name>A0A543I5F8_9MICO</name>
<protein>
    <submittedName>
        <fullName evidence="1">Uncharacterized protein</fullName>
    </submittedName>
</protein>
<evidence type="ECO:0000313" key="2">
    <source>
        <dbReference type="Proteomes" id="UP000318331"/>
    </source>
</evidence>
<comment type="caution">
    <text evidence="1">The sequence shown here is derived from an EMBL/GenBank/DDBJ whole genome shotgun (WGS) entry which is preliminary data.</text>
</comment>
<reference evidence="1 2" key="1">
    <citation type="submission" date="2019-06" db="EMBL/GenBank/DDBJ databases">
        <title>Sequencing the genomes of 1000 actinobacteria strains.</title>
        <authorList>
            <person name="Klenk H.-P."/>
        </authorList>
    </citation>
    <scope>NUCLEOTIDE SEQUENCE [LARGE SCALE GENOMIC DNA]</scope>
    <source>
        <strain evidence="1 2">DSM 18031</strain>
    </source>
</reference>
<dbReference type="EMBL" id="VFPN01000001">
    <property type="protein sequence ID" value="TQM65846.1"/>
    <property type="molecule type" value="Genomic_DNA"/>
</dbReference>
<proteinExistence type="predicted"/>
<organism evidence="1 2">
    <name type="scientific">Klugiella xanthotipulae</name>
    <dbReference type="NCBI Taxonomy" id="244735"/>
    <lineage>
        <taxon>Bacteria</taxon>
        <taxon>Bacillati</taxon>
        <taxon>Actinomycetota</taxon>
        <taxon>Actinomycetes</taxon>
        <taxon>Micrococcales</taxon>
        <taxon>Microbacteriaceae</taxon>
        <taxon>Klugiella</taxon>
    </lineage>
</organism>
<dbReference type="Proteomes" id="UP000318331">
    <property type="component" value="Unassembled WGS sequence"/>
</dbReference>
<dbReference type="OrthoDB" id="5111000at2"/>
<evidence type="ECO:0000313" key="1">
    <source>
        <dbReference type="EMBL" id="TQM65846.1"/>
    </source>
</evidence>